<dbReference type="SUPFAM" id="SSF50346">
    <property type="entry name" value="PRC-barrel domain"/>
    <property type="match status" value="1"/>
</dbReference>
<dbReference type="PROSITE" id="PS50921">
    <property type="entry name" value="ANTAR"/>
    <property type="match status" value="1"/>
</dbReference>
<sequence length="341" mass="37042">MSGIEPGTPSLAGGVITGAEQVGTFSYLVAEDTWWLSPATCAMHGLPAGSRVTTEMLLAFKHPDDLIPPREVLEKVLSEGEPFCFPHRIVDTSGRSRNIVVIGTTARDAAETVSRVEGYAIDLTDAQPSQALPVGTELVQAELENRAAIEQAKGALMLAYGMSADAAVALLGWYAEQYNMQLNLVAERLVLRLKNATVTASGIRRTIDRMMHDAARTEAGTRSPFEPWEFRLGVGCGEPTRLIGYSVLATESEVGEVDGFLAFAGLQALIVDTSAWVVAQRIALPVGTVQYVDHYEHRVQLDCSLAEIKAAPPSDPCRGDRGKYLVRVADYYRSLYRDLDL</sequence>
<dbReference type="InterPro" id="IPR011033">
    <property type="entry name" value="PRC_barrel-like_sf"/>
</dbReference>
<dbReference type="EMBL" id="SLWM01000017">
    <property type="protein sequence ID" value="TCO16404.1"/>
    <property type="molecule type" value="Genomic_DNA"/>
</dbReference>
<dbReference type="InterPro" id="IPR013655">
    <property type="entry name" value="PAS_fold_3"/>
</dbReference>
<evidence type="ECO:0000259" key="1">
    <source>
        <dbReference type="PROSITE" id="PS50921"/>
    </source>
</evidence>
<dbReference type="Gene3D" id="1.10.10.10">
    <property type="entry name" value="Winged helix-like DNA-binding domain superfamily/Winged helix DNA-binding domain"/>
    <property type="match status" value="1"/>
</dbReference>
<dbReference type="Pfam" id="PF03861">
    <property type="entry name" value="ANTAR"/>
    <property type="match status" value="1"/>
</dbReference>
<organism evidence="2 3">
    <name type="scientific">Kribbella orskensis</name>
    <dbReference type="NCBI Taxonomy" id="2512216"/>
    <lineage>
        <taxon>Bacteria</taxon>
        <taxon>Bacillati</taxon>
        <taxon>Actinomycetota</taxon>
        <taxon>Actinomycetes</taxon>
        <taxon>Propionibacteriales</taxon>
        <taxon>Kribbellaceae</taxon>
        <taxon>Kribbella</taxon>
    </lineage>
</organism>
<gene>
    <name evidence="2" type="ORF">EV644_11758</name>
</gene>
<dbReference type="InterPro" id="IPR035965">
    <property type="entry name" value="PAS-like_dom_sf"/>
</dbReference>
<evidence type="ECO:0000313" key="3">
    <source>
        <dbReference type="Proteomes" id="UP000295818"/>
    </source>
</evidence>
<dbReference type="Gene3D" id="3.30.450.20">
    <property type="entry name" value="PAS domain"/>
    <property type="match status" value="1"/>
</dbReference>
<proteinExistence type="predicted"/>
<dbReference type="SUPFAM" id="SSF52172">
    <property type="entry name" value="CheY-like"/>
    <property type="match status" value="1"/>
</dbReference>
<reference evidence="2 3" key="1">
    <citation type="journal article" date="2015" name="Stand. Genomic Sci.">
        <title>Genomic Encyclopedia of Bacterial and Archaeal Type Strains, Phase III: the genomes of soil and plant-associated and newly described type strains.</title>
        <authorList>
            <person name="Whitman W.B."/>
            <person name="Woyke T."/>
            <person name="Klenk H.P."/>
            <person name="Zhou Y."/>
            <person name="Lilburn T.G."/>
            <person name="Beck B.J."/>
            <person name="De Vos P."/>
            <person name="Vandamme P."/>
            <person name="Eisen J.A."/>
            <person name="Garrity G."/>
            <person name="Hugenholtz P."/>
            <person name="Kyrpides N.C."/>
        </authorList>
    </citation>
    <scope>NUCLEOTIDE SEQUENCE [LARGE SCALE GENOMIC DNA]</scope>
    <source>
        <strain evidence="2 3">VKM Ac-2538</strain>
    </source>
</reference>
<dbReference type="InterPro" id="IPR005561">
    <property type="entry name" value="ANTAR"/>
</dbReference>
<dbReference type="Pfam" id="PF08447">
    <property type="entry name" value="PAS_3"/>
    <property type="match status" value="1"/>
</dbReference>
<dbReference type="SUPFAM" id="SSF55785">
    <property type="entry name" value="PYP-like sensor domain (PAS domain)"/>
    <property type="match status" value="1"/>
</dbReference>
<keyword evidence="3" id="KW-1185">Reference proteome</keyword>
<dbReference type="InterPro" id="IPR011006">
    <property type="entry name" value="CheY-like_superfamily"/>
</dbReference>
<comment type="caution">
    <text evidence="2">The sequence shown here is derived from an EMBL/GenBank/DDBJ whole genome shotgun (WGS) entry which is preliminary data.</text>
</comment>
<dbReference type="Proteomes" id="UP000295818">
    <property type="component" value="Unassembled WGS sequence"/>
</dbReference>
<dbReference type="InterPro" id="IPR036388">
    <property type="entry name" value="WH-like_DNA-bd_sf"/>
</dbReference>
<feature type="domain" description="ANTAR" evidence="1">
    <location>
        <begin position="129"/>
        <end position="190"/>
    </location>
</feature>
<protein>
    <submittedName>
        <fullName evidence="2">ANTAR domain-containing protein</fullName>
    </submittedName>
</protein>
<dbReference type="RefSeq" id="WP_132193161.1">
    <property type="nucleotide sequence ID" value="NZ_SLWM01000017.1"/>
</dbReference>
<accession>A0ABY2BCN8</accession>
<dbReference type="SMART" id="SM01012">
    <property type="entry name" value="ANTAR"/>
    <property type="match status" value="1"/>
</dbReference>
<name>A0ABY2BCN8_9ACTN</name>
<evidence type="ECO:0000313" key="2">
    <source>
        <dbReference type="EMBL" id="TCO16404.1"/>
    </source>
</evidence>